<dbReference type="InterPro" id="IPR051052">
    <property type="entry name" value="Diverse_substrate_MTase"/>
</dbReference>
<evidence type="ECO:0000259" key="3">
    <source>
        <dbReference type="Pfam" id="PF13649"/>
    </source>
</evidence>
<dbReference type="AlphaFoldDB" id="A0AAU2JGS2"/>
<protein>
    <submittedName>
        <fullName evidence="4">Class I SAM-dependent methyltransferase</fullName>
    </submittedName>
</protein>
<dbReference type="GO" id="GO:0008168">
    <property type="term" value="F:methyltransferase activity"/>
    <property type="evidence" value="ECO:0007669"/>
    <property type="project" value="UniProtKB-KW"/>
</dbReference>
<accession>A0AAU2JGS2</accession>
<dbReference type="Gene3D" id="3.40.50.150">
    <property type="entry name" value="Vaccinia Virus protein VP39"/>
    <property type="match status" value="1"/>
</dbReference>
<evidence type="ECO:0000313" key="4">
    <source>
        <dbReference type="EMBL" id="WTU71905.1"/>
    </source>
</evidence>
<name>A0AAU2JGS2_9ACTN</name>
<dbReference type="InterPro" id="IPR029063">
    <property type="entry name" value="SAM-dependent_MTases_sf"/>
</dbReference>
<dbReference type="InterPro" id="IPR041698">
    <property type="entry name" value="Methyltransf_25"/>
</dbReference>
<keyword evidence="2" id="KW-0808">Transferase</keyword>
<evidence type="ECO:0000256" key="1">
    <source>
        <dbReference type="ARBA" id="ARBA00022603"/>
    </source>
</evidence>
<dbReference type="EMBL" id="CP108264">
    <property type="protein sequence ID" value="WTU71905.1"/>
    <property type="molecule type" value="Genomic_DNA"/>
</dbReference>
<proteinExistence type="predicted"/>
<evidence type="ECO:0000256" key="2">
    <source>
        <dbReference type="ARBA" id="ARBA00022679"/>
    </source>
</evidence>
<dbReference type="PANTHER" id="PTHR44942:SF4">
    <property type="entry name" value="METHYLTRANSFERASE TYPE 11 DOMAIN-CONTAINING PROTEIN"/>
    <property type="match status" value="1"/>
</dbReference>
<feature type="domain" description="Methyltransferase" evidence="3">
    <location>
        <begin position="39"/>
        <end position="132"/>
    </location>
</feature>
<sequence length="266" mass="28622">MTAPFASTAPYYARYRPPYPVEFHALLADRFALDGSQTVLDLGTGPGTIALPLAPAVDHVYAVDPEPAMLAEGVRLAQERGCANISWLRGVAADVTRLCLPRIDLCVIGEAFHRMDRARVPADLDAVLAPRGGIALITRTAGPDAPRPPWTAVVDEVCARYLGPDYRAARAVAAQRAGDPDDLGDMLAKSPFSRVESAAWEQSVVLTPDQVVGLQLSYAHCGPALFGDRKDAFASDVRRALLDHDPGGRYTWTVPVAVTVATRPRR</sequence>
<dbReference type="Pfam" id="PF13649">
    <property type="entry name" value="Methyltransf_25"/>
    <property type="match status" value="1"/>
</dbReference>
<keyword evidence="1 4" id="KW-0489">Methyltransferase</keyword>
<reference evidence="4" key="1">
    <citation type="submission" date="2022-10" db="EMBL/GenBank/DDBJ databases">
        <title>The complete genomes of actinobacterial strains from the NBC collection.</title>
        <authorList>
            <person name="Joergensen T.S."/>
            <person name="Alvarez Arevalo M."/>
            <person name="Sterndorff E.B."/>
            <person name="Faurdal D."/>
            <person name="Vuksanovic O."/>
            <person name="Mourched A.-S."/>
            <person name="Charusanti P."/>
            <person name="Shaw S."/>
            <person name="Blin K."/>
            <person name="Weber T."/>
        </authorList>
    </citation>
    <scope>NUCLEOTIDE SEQUENCE</scope>
    <source>
        <strain evidence="4">NBC_00049</strain>
    </source>
</reference>
<dbReference type="SUPFAM" id="SSF53335">
    <property type="entry name" value="S-adenosyl-L-methionine-dependent methyltransferases"/>
    <property type="match status" value="1"/>
</dbReference>
<dbReference type="PANTHER" id="PTHR44942">
    <property type="entry name" value="METHYLTRANSF_11 DOMAIN-CONTAINING PROTEIN"/>
    <property type="match status" value="1"/>
</dbReference>
<organism evidence="4">
    <name type="scientific">Streptomyces sp. NBC_00049</name>
    <dbReference type="NCBI Taxonomy" id="2903617"/>
    <lineage>
        <taxon>Bacteria</taxon>
        <taxon>Bacillati</taxon>
        <taxon>Actinomycetota</taxon>
        <taxon>Actinomycetes</taxon>
        <taxon>Kitasatosporales</taxon>
        <taxon>Streptomycetaceae</taxon>
        <taxon>Streptomyces</taxon>
    </lineage>
</organism>
<dbReference type="CDD" id="cd02440">
    <property type="entry name" value="AdoMet_MTases"/>
    <property type="match status" value="1"/>
</dbReference>
<dbReference type="GO" id="GO:0032259">
    <property type="term" value="P:methylation"/>
    <property type="evidence" value="ECO:0007669"/>
    <property type="project" value="UniProtKB-KW"/>
</dbReference>
<gene>
    <name evidence="4" type="ORF">OG327_00360</name>
</gene>